<dbReference type="Proteomes" id="UP000604241">
    <property type="component" value="Unassembled WGS sequence"/>
</dbReference>
<dbReference type="InterPro" id="IPR022025">
    <property type="entry name" value="Amidoligase_2"/>
</dbReference>
<keyword evidence="2" id="KW-1185">Reference proteome</keyword>
<reference evidence="1 2" key="1">
    <citation type="submission" date="2020-08" db="EMBL/GenBank/DDBJ databases">
        <title>A Genomic Blueprint of the Chicken Gut Microbiome.</title>
        <authorList>
            <person name="Gilroy R."/>
            <person name="Ravi A."/>
            <person name="Getino M."/>
            <person name="Pursley I."/>
            <person name="Horton D.L."/>
            <person name="Alikhan N.-F."/>
            <person name="Baker D."/>
            <person name="Gharbi K."/>
            <person name="Hall N."/>
            <person name="Watson M."/>
            <person name="Adriaenssens E.M."/>
            <person name="Foster-Nyarko E."/>
            <person name="Jarju S."/>
            <person name="Secka A."/>
            <person name="Antonio M."/>
            <person name="Oren A."/>
            <person name="Chaudhuri R."/>
            <person name="La Ragione R.M."/>
            <person name="Hildebrand F."/>
            <person name="Pallen M.J."/>
        </authorList>
    </citation>
    <scope>NUCLEOTIDE SEQUENCE [LARGE SCALE GENOMIC DNA]</scope>
    <source>
        <strain evidence="1 2">Sa3CUA2</strain>
    </source>
</reference>
<sequence>MLGHRHREETTIETDGLTLRTGVEIELLAPAGSDRQALADVLAARSGGAVRRSFHTDSEPSAVPGVGVFRHLSPAFDVVDWRGRPLARLVDDITIEADLVPVPGRRDLPGHRGWYRVLCDDPRLLRLVERHVDPHASLADVLRPVADLFGATLDVFPGAARVNDATGASIAVAMALPPGRERPCEVVTPPLERAHARALENLLAPARDLGFTVPHEAAVHVHVDGAPFRRPGTFANLVRLFAHWREPLWEALGTNPACRRLAPLPDALVDLVERDRAATPEAWAQLQRDARAVGLTKYADVNLTQLVAARPVRDTVEVRVLPGSIDGHDVVRRAGLVERLLLRCLDARPVPRPDAAAAHDAPGALDALAGAHRAVTR</sequence>
<accession>A0ABR8QH00</accession>
<comment type="caution">
    <text evidence="1">The sequence shown here is derived from an EMBL/GenBank/DDBJ whole genome shotgun (WGS) entry which is preliminary data.</text>
</comment>
<protein>
    <submittedName>
        <fullName evidence="1">Amidoligase family protein</fullName>
    </submittedName>
</protein>
<organism evidence="1 2">
    <name type="scientific">Cellulomonas avistercoris</name>
    <dbReference type="NCBI Taxonomy" id="2762242"/>
    <lineage>
        <taxon>Bacteria</taxon>
        <taxon>Bacillati</taxon>
        <taxon>Actinomycetota</taxon>
        <taxon>Actinomycetes</taxon>
        <taxon>Micrococcales</taxon>
        <taxon>Cellulomonadaceae</taxon>
        <taxon>Cellulomonas</taxon>
    </lineage>
</organism>
<dbReference type="Pfam" id="PF12224">
    <property type="entry name" value="Amidoligase_2"/>
    <property type="match status" value="1"/>
</dbReference>
<proteinExistence type="predicted"/>
<dbReference type="EMBL" id="JACSQV010000014">
    <property type="protein sequence ID" value="MBD7919675.1"/>
    <property type="molecule type" value="Genomic_DNA"/>
</dbReference>
<evidence type="ECO:0000313" key="1">
    <source>
        <dbReference type="EMBL" id="MBD7919675.1"/>
    </source>
</evidence>
<evidence type="ECO:0000313" key="2">
    <source>
        <dbReference type="Proteomes" id="UP000604241"/>
    </source>
</evidence>
<name>A0ABR8QH00_9CELL</name>
<gene>
    <name evidence="1" type="ORF">H9657_15500</name>
</gene>